<dbReference type="Proteomes" id="UP001174694">
    <property type="component" value="Unassembled WGS sequence"/>
</dbReference>
<feature type="transmembrane region" description="Helical" evidence="9">
    <location>
        <begin position="388"/>
        <end position="409"/>
    </location>
</feature>
<feature type="transmembrane region" description="Helical" evidence="9">
    <location>
        <begin position="421"/>
        <end position="447"/>
    </location>
</feature>
<keyword evidence="7" id="KW-0325">Glycoprotein</keyword>
<evidence type="ECO:0000256" key="5">
    <source>
        <dbReference type="ARBA" id="ARBA00022989"/>
    </source>
</evidence>
<comment type="caution">
    <text evidence="11">The sequence shown here is derived from an EMBL/GenBank/DDBJ whole genome shotgun (WGS) entry which is preliminary data.</text>
</comment>
<dbReference type="FunFam" id="1.20.1250.20:FF:000026">
    <property type="entry name" value="MFS quinate transporter QutD"/>
    <property type="match status" value="1"/>
</dbReference>
<protein>
    <submittedName>
        <fullName evidence="11">General substrate transporter</fullName>
    </submittedName>
</protein>
<keyword evidence="12" id="KW-1185">Reference proteome</keyword>
<dbReference type="Gene3D" id="1.20.1250.20">
    <property type="entry name" value="MFS general substrate transporter like domains"/>
    <property type="match status" value="1"/>
</dbReference>
<keyword evidence="3 8" id="KW-0813">Transport</keyword>
<dbReference type="PROSITE" id="PS50850">
    <property type="entry name" value="MFS"/>
    <property type="match status" value="1"/>
</dbReference>
<dbReference type="InterPro" id="IPR005828">
    <property type="entry name" value="MFS_sugar_transport-like"/>
</dbReference>
<dbReference type="EMBL" id="JANBVO010000008">
    <property type="protein sequence ID" value="KAJ9150355.1"/>
    <property type="molecule type" value="Genomic_DNA"/>
</dbReference>
<organism evidence="11 12">
    <name type="scientific">Pleurostoma richardsiae</name>
    <dbReference type="NCBI Taxonomy" id="41990"/>
    <lineage>
        <taxon>Eukaryota</taxon>
        <taxon>Fungi</taxon>
        <taxon>Dikarya</taxon>
        <taxon>Ascomycota</taxon>
        <taxon>Pezizomycotina</taxon>
        <taxon>Sordariomycetes</taxon>
        <taxon>Sordariomycetidae</taxon>
        <taxon>Calosphaeriales</taxon>
        <taxon>Pleurostomataceae</taxon>
        <taxon>Pleurostoma</taxon>
    </lineage>
</organism>
<name>A0AA38RLM7_9PEZI</name>
<feature type="transmembrane region" description="Helical" evidence="9">
    <location>
        <begin position="488"/>
        <end position="509"/>
    </location>
</feature>
<dbReference type="InterPro" id="IPR005829">
    <property type="entry name" value="Sugar_transporter_CS"/>
</dbReference>
<evidence type="ECO:0000259" key="10">
    <source>
        <dbReference type="PROSITE" id="PS50850"/>
    </source>
</evidence>
<dbReference type="GO" id="GO:0016020">
    <property type="term" value="C:membrane"/>
    <property type="evidence" value="ECO:0007669"/>
    <property type="project" value="UniProtKB-SubCell"/>
</dbReference>
<evidence type="ECO:0000313" key="11">
    <source>
        <dbReference type="EMBL" id="KAJ9150355.1"/>
    </source>
</evidence>
<evidence type="ECO:0000313" key="12">
    <source>
        <dbReference type="Proteomes" id="UP001174694"/>
    </source>
</evidence>
<evidence type="ECO:0000256" key="8">
    <source>
        <dbReference type="RuleBase" id="RU003346"/>
    </source>
</evidence>
<dbReference type="PROSITE" id="PS00217">
    <property type="entry name" value="SUGAR_TRANSPORT_2"/>
    <property type="match status" value="1"/>
</dbReference>
<dbReference type="PRINTS" id="PR00171">
    <property type="entry name" value="SUGRTRNSPORT"/>
</dbReference>
<evidence type="ECO:0000256" key="1">
    <source>
        <dbReference type="ARBA" id="ARBA00004141"/>
    </source>
</evidence>
<feature type="transmembrane region" description="Helical" evidence="9">
    <location>
        <begin position="214"/>
        <end position="237"/>
    </location>
</feature>
<feature type="transmembrane region" description="Helical" evidence="9">
    <location>
        <begin position="322"/>
        <end position="344"/>
    </location>
</feature>
<evidence type="ECO:0000256" key="7">
    <source>
        <dbReference type="ARBA" id="ARBA00023180"/>
    </source>
</evidence>
<comment type="similarity">
    <text evidence="2 8">Belongs to the major facilitator superfamily. Sugar transporter (TC 2.A.1.1) family.</text>
</comment>
<dbReference type="InterPro" id="IPR036259">
    <property type="entry name" value="MFS_trans_sf"/>
</dbReference>
<dbReference type="PROSITE" id="PS00216">
    <property type="entry name" value="SUGAR_TRANSPORT_1"/>
    <property type="match status" value="1"/>
</dbReference>
<feature type="transmembrane region" description="Helical" evidence="9">
    <location>
        <begin position="115"/>
        <end position="135"/>
    </location>
</feature>
<dbReference type="InterPro" id="IPR003663">
    <property type="entry name" value="Sugar/inositol_transpt"/>
</dbReference>
<dbReference type="PANTHER" id="PTHR48022">
    <property type="entry name" value="PLASTIDIC GLUCOSE TRANSPORTER 4"/>
    <property type="match status" value="1"/>
</dbReference>
<keyword evidence="4 9" id="KW-0812">Transmembrane</keyword>
<dbReference type="Pfam" id="PF00083">
    <property type="entry name" value="Sugar_tr"/>
    <property type="match status" value="1"/>
</dbReference>
<feature type="transmembrane region" description="Helical" evidence="9">
    <location>
        <begin position="40"/>
        <end position="67"/>
    </location>
</feature>
<gene>
    <name evidence="11" type="ORF">NKR23_g3707</name>
</gene>
<evidence type="ECO:0000256" key="2">
    <source>
        <dbReference type="ARBA" id="ARBA00010992"/>
    </source>
</evidence>
<keyword evidence="5 9" id="KW-1133">Transmembrane helix</keyword>
<keyword evidence="6 9" id="KW-0472">Membrane</keyword>
<reference evidence="11" key="1">
    <citation type="submission" date="2022-07" db="EMBL/GenBank/DDBJ databases">
        <title>Fungi with potential for degradation of polypropylene.</title>
        <authorList>
            <person name="Gostincar C."/>
        </authorList>
    </citation>
    <scope>NUCLEOTIDE SEQUENCE</scope>
    <source>
        <strain evidence="11">EXF-13308</strain>
    </source>
</reference>
<feature type="transmembrane region" description="Helical" evidence="9">
    <location>
        <begin position="359"/>
        <end position="381"/>
    </location>
</feature>
<dbReference type="InterPro" id="IPR020846">
    <property type="entry name" value="MFS_dom"/>
</dbReference>
<sequence>MGGADAGAGAFYDAALSRREALMGGSGPMALVKNFKVARIAAFACIGGILYGYNQGMFSGVLAMRAFQKHMGDYDPLDPNANQTKKGWLTSILELGAWLGTLLSGFLAEAISRKYGILVATVVFILGVIIQATAISGGYHVILAGRFITGMGVGSLAMIVPIYNSEVAPPEVRGALVACQQLAICFGIMISFWIDYGTNYWGGTSLGHQSNGAWLTPICLQIAPALILFAGMIFMPFSPRWLIHHDREAEARRVLANLRGLSENNELVELEFLEIKAQSLFEKRSIAEQFPHLREQTAWNVFKLQFVAVAKLFKTRAMFKRVVVATVTMFFQQWTGINAVLYYAPTIFKNLGLSGNTTSLLATGVVGIVMFIATIPAVLWIDRVGRKPVLAVGALGMATCHIIIAVIVAKDQNSWSTHSAAGWAAVAMVWLFVIHFGYSWGPCAWIIVAEIWPLSTRPYGVSLGASSNWMNNFIVGQVTPDMLTGITYGTYILFGILTYMGAAFIWFFVPETKRLTLEEMDVIFGSEGTAQADFERMEEINHEIGLTAMIHQTTGAGGSDTAFAEKEKEKFGEHTETA</sequence>
<dbReference type="SUPFAM" id="SSF103473">
    <property type="entry name" value="MFS general substrate transporter"/>
    <property type="match status" value="1"/>
</dbReference>
<evidence type="ECO:0000256" key="6">
    <source>
        <dbReference type="ARBA" id="ARBA00023136"/>
    </source>
</evidence>
<dbReference type="AlphaFoldDB" id="A0AA38RLM7"/>
<feature type="transmembrane region" description="Helical" evidence="9">
    <location>
        <begin position="175"/>
        <end position="194"/>
    </location>
</feature>
<dbReference type="GO" id="GO:0005351">
    <property type="term" value="F:carbohydrate:proton symporter activity"/>
    <property type="evidence" value="ECO:0007669"/>
    <property type="project" value="TreeGrafter"/>
</dbReference>
<dbReference type="PANTHER" id="PTHR48022:SF20">
    <property type="entry name" value="MAJOR FACILITATOR SUPERFAMILY (MFS) PROFILE DOMAIN-CONTAINING PROTEIN-RELATED"/>
    <property type="match status" value="1"/>
</dbReference>
<comment type="subcellular location">
    <subcellularLocation>
        <location evidence="1">Membrane</location>
        <topology evidence="1">Multi-pass membrane protein</topology>
    </subcellularLocation>
</comment>
<evidence type="ECO:0000256" key="4">
    <source>
        <dbReference type="ARBA" id="ARBA00022692"/>
    </source>
</evidence>
<feature type="transmembrane region" description="Helical" evidence="9">
    <location>
        <begin position="141"/>
        <end position="163"/>
    </location>
</feature>
<dbReference type="InterPro" id="IPR050360">
    <property type="entry name" value="MFS_Sugar_Transporters"/>
</dbReference>
<dbReference type="NCBIfam" id="TIGR00879">
    <property type="entry name" value="SP"/>
    <property type="match status" value="1"/>
</dbReference>
<evidence type="ECO:0000256" key="9">
    <source>
        <dbReference type="SAM" id="Phobius"/>
    </source>
</evidence>
<evidence type="ECO:0000256" key="3">
    <source>
        <dbReference type="ARBA" id="ARBA00022448"/>
    </source>
</evidence>
<proteinExistence type="inferred from homology"/>
<accession>A0AA38RLM7</accession>
<feature type="domain" description="Major facilitator superfamily (MFS) profile" evidence="10">
    <location>
        <begin position="40"/>
        <end position="513"/>
    </location>
</feature>